<feature type="transmembrane region" description="Helical" evidence="5">
    <location>
        <begin position="44"/>
        <end position="67"/>
    </location>
</feature>
<dbReference type="Pfam" id="PF13564">
    <property type="entry name" value="DoxX_2"/>
    <property type="match status" value="1"/>
</dbReference>
<comment type="subcellular location">
    <subcellularLocation>
        <location evidence="1">Membrane</location>
        <topology evidence="1">Multi-pass membrane protein</topology>
    </subcellularLocation>
</comment>
<gene>
    <name evidence="6" type="ORF">SAMN05421790_101700</name>
</gene>
<accession>A0A1N7J4G3</accession>
<dbReference type="InterPro" id="IPR032808">
    <property type="entry name" value="DoxX"/>
</dbReference>
<dbReference type="RefSeq" id="WP_076523332.1">
    <property type="nucleotide sequence ID" value="NZ_CP048103.1"/>
</dbReference>
<dbReference type="Proteomes" id="UP000186795">
    <property type="component" value="Unassembled WGS sequence"/>
</dbReference>
<dbReference type="EMBL" id="FTOD01000001">
    <property type="protein sequence ID" value="SIS44137.1"/>
    <property type="molecule type" value="Genomic_DNA"/>
</dbReference>
<reference evidence="7" key="1">
    <citation type="submission" date="2017-01" db="EMBL/GenBank/DDBJ databases">
        <authorList>
            <person name="Varghese N."/>
            <person name="Submissions S."/>
        </authorList>
    </citation>
    <scope>NUCLEOTIDE SEQUENCE [LARGE SCALE GENOMIC DNA]</scope>
    <source>
        <strain evidence="7">DSM 45196</strain>
    </source>
</reference>
<evidence type="ECO:0000256" key="5">
    <source>
        <dbReference type="SAM" id="Phobius"/>
    </source>
</evidence>
<feature type="transmembrane region" description="Helical" evidence="5">
    <location>
        <begin position="12"/>
        <end position="32"/>
    </location>
</feature>
<organism evidence="6 7">
    <name type="scientific">Kroppenstedtia eburnea</name>
    <dbReference type="NCBI Taxonomy" id="714067"/>
    <lineage>
        <taxon>Bacteria</taxon>
        <taxon>Bacillati</taxon>
        <taxon>Bacillota</taxon>
        <taxon>Bacilli</taxon>
        <taxon>Bacillales</taxon>
        <taxon>Thermoactinomycetaceae</taxon>
        <taxon>Kroppenstedtia</taxon>
    </lineage>
</organism>
<keyword evidence="3 5" id="KW-1133">Transmembrane helix</keyword>
<evidence type="ECO:0000256" key="4">
    <source>
        <dbReference type="ARBA" id="ARBA00023136"/>
    </source>
</evidence>
<protein>
    <submittedName>
        <fullName evidence="6">DoxX-like family protein</fullName>
    </submittedName>
</protein>
<evidence type="ECO:0000313" key="7">
    <source>
        <dbReference type="Proteomes" id="UP000186795"/>
    </source>
</evidence>
<evidence type="ECO:0000256" key="1">
    <source>
        <dbReference type="ARBA" id="ARBA00004141"/>
    </source>
</evidence>
<dbReference type="GO" id="GO:0016020">
    <property type="term" value="C:membrane"/>
    <property type="evidence" value="ECO:0007669"/>
    <property type="project" value="UniProtKB-SubCell"/>
</dbReference>
<keyword evidence="2 5" id="KW-0812">Transmembrane</keyword>
<dbReference type="AlphaFoldDB" id="A0A1N7J4G3"/>
<keyword evidence="7" id="KW-1185">Reference proteome</keyword>
<sequence length="82" mass="8900">MKTSDRKLTIIHWICTGFVALLMGVGSIPNILSWADSVALFQQLGYPVYLLPFLGVAKLMGVIAILVPGFPSQGMGICRSYL</sequence>
<evidence type="ECO:0000256" key="2">
    <source>
        <dbReference type="ARBA" id="ARBA00022692"/>
    </source>
</evidence>
<evidence type="ECO:0000256" key="3">
    <source>
        <dbReference type="ARBA" id="ARBA00022989"/>
    </source>
</evidence>
<keyword evidence="4 5" id="KW-0472">Membrane</keyword>
<name>A0A1N7J4G3_9BACL</name>
<evidence type="ECO:0000313" key="6">
    <source>
        <dbReference type="EMBL" id="SIS44137.1"/>
    </source>
</evidence>
<proteinExistence type="predicted"/>